<dbReference type="GO" id="GO:0008097">
    <property type="term" value="F:5S rRNA binding"/>
    <property type="evidence" value="ECO:0007669"/>
    <property type="project" value="TreeGrafter"/>
</dbReference>
<dbReference type="InterPro" id="IPR057268">
    <property type="entry name" value="Ribosomal_L18"/>
</dbReference>
<protein>
    <recommendedName>
        <fullName evidence="6 7">Large ribosomal subunit protein uL18</fullName>
    </recommendedName>
</protein>
<comment type="similarity">
    <text evidence="1 7">Belongs to the universal ribosomal protein uL18 family.</text>
</comment>
<name>A0A1Y1S2K8_9SPIO</name>
<comment type="caution">
    <text evidence="8">The sequence shown here is derived from an EMBL/GenBank/DDBJ whole genome shotgun (WGS) entry which is preliminary data.</text>
</comment>
<dbReference type="HAMAP" id="MF_01337_B">
    <property type="entry name" value="Ribosomal_uL18_B"/>
    <property type="match status" value="1"/>
</dbReference>
<dbReference type="GO" id="GO:0006412">
    <property type="term" value="P:translation"/>
    <property type="evidence" value="ECO:0007669"/>
    <property type="project" value="UniProtKB-UniRule"/>
</dbReference>
<keyword evidence="3 7" id="KW-0694">RNA-binding</keyword>
<sequence length="120" mass="13809">MMKKIEEKLRKRLQRKRHIRKQIFGTAERPRMTVYRSNRYVYIQVIDDAGGVTIAAVNNRQKDSADLKTNVENAEKLGEKIGARLKEQSVDTVVFDRNGYKYHGIVKAIADGARKTGLKF</sequence>
<dbReference type="InterPro" id="IPR004389">
    <property type="entry name" value="Ribosomal_uL18_bac-type"/>
</dbReference>
<dbReference type="PANTHER" id="PTHR12899">
    <property type="entry name" value="39S RIBOSOMAL PROTEIN L18, MITOCHONDRIAL"/>
    <property type="match status" value="1"/>
</dbReference>
<evidence type="ECO:0000256" key="2">
    <source>
        <dbReference type="ARBA" id="ARBA00022730"/>
    </source>
</evidence>
<proteinExistence type="inferred from homology"/>
<keyword evidence="2 7" id="KW-0699">rRNA-binding</keyword>
<comment type="function">
    <text evidence="7">This is one of the proteins that bind and probably mediate the attachment of the 5S RNA into the large ribosomal subunit, where it forms part of the central protuberance.</text>
</comment>
<dbReference type="Gene3D" id="3.30.420.100">
    <property type="match status" value="1"/>
</dbReference>
<dbReference type="CDD" id="cd00432">
    <property type="entry name" value="Ribosomal_L18_L5e"/>
    <property type="match status" value="1"/>
</dbReference>
<dbReference type="InterPro" id="IPR005484">
    <property type="entry name" value="Ribosomal_uL18_bac/plant/anim"/>
</dbReference>
<dbReference type="PANTHER" id="PTHR12899:SF3">
    <property type="entry name" value="LARGE RIBOSOMAL SUBUNIT PROTEIN UL18M"/>
    <property type="match status" value="1"/>
</dbReference>
<evidence type="ECO:0000256" key="3">
    <source>
        <dbReference type="ARBA" id="ARBA00022884"/>
    </source>
</evidence>
<dbReference type="STRING" id="1963862.B4O97_00250"/>
<comment type="subunit">
    <text evidence="7">Part of the 50S ribosomal subunit; part of the 5S rRNA/L5/L18/L25 subcomplex. Contacts the 5S and 23S rRNAs.</text>
</comment>
<gene>
    <name evidence="7" type="primary">rplR</name>
    <name evidence="8" type="ORF">B4O97_00250</name>
</gene>
<dbReference type="NCBIfam" id="TIGR00060">
    <property type="entry name" value="L18_bact"/>
    <property type="match status" value="1"/>
</dbReference>
<evidence type="ECO:0000256" key="6">
    <source>
        <dbReference type="ARBA" id="ARBA00035197"/>
    </source>
</evidence>
<dbReference type="FunFam" id="3.30.420.100:FF:000001">
    <property type="entry name" value="50S ribosomal protein L18"/>
    <property type="match status" value="1"/>
</dbReference>
<dbReference type="Pfam" id="PF00861">
    <property type="entry name" value="Ribosomal_L18p"/>
    <property type="match status" value="1"/>
</dbReference>
<keyword evidence="4 7" id="KW-0689">Ribosomal protein</keyword>
<dbReference type="GO" id="GO:0022625">
    <property type="term" value="C:cytosolic large ribosomal subunit"/>
    <property type="evidence" value="ECO:0007669"/>
    <property type="project" value="TreeGrafter"/>
</dbReference>
<evidence type="ECO:0000313" key="9">
    <source>
        <dbReference type="Proteomes" id="UP000192343"/>
    </source>
</evidence>
<evidence type="ECO:0000313" key="8">
    <source>
        <dbReference type="EMBL" id="ORC38222.1"/>
    </source>
</evidence>
<dbReference type="Proteomes" id="UP000192343">
    <property type="component" value="Unassembled WGS sequence"/>
</dbReference>
<evidence type="ECO:0000256" key="7">
    <source>
        <dbReference type="HAMAP-Rule" id="MF_01337"/>
    </source>
</evidence>
<reference evidence="8 9" key="1">
    <citation type="submission" date="2017-03" db="EMBL/GenBank/DDBJ databases">
        <title>Draft Genome sequence of Marispirochaeta sp. strain JC444.</title>
        <authorList>
            <person name="Shivani Y."/>
            <person name="Subhash Y."/>
            <person name="Sasikala C."/>
            <person name="Ramana C."/>
        </authorList>
    </citation>
    <scope>NUCLEOTIDE SEQUENCE [LARGE SCALE GENOMIC DNA]</scope>
    <source>
        <strain evidence="8 9">JC444</strain>
    </source>
</reference>
<evidence type="ECO:0000256" key="4">
    <source>
        <dbReference type="ARBA" id="ARBA00022980"/>
    </source>
</evidence>
<dbReference type="AlphaFoldDB" id="A0A1Y1S2K8"/>
<dbReference type="GO" id="GO:0003735">
    <property type="term" value="F:structural constituent of ribosome"/>
    <property type="evidence" value="ECO:0007669"/>
    <property type="project" value="InterPro"/>
</dbReference>
<keyword evidence="5 7" id="KW-0687">Ribonucleoprotein</keyword>
<dbReference type="EMBL" id="MWQY01000001">
    <property type="protein sequence ID" value="ORC38222.1"/>
    <property type="molecule type" value="Genomic_DNA"/>
</dbReference>
<dbReference type="SUPFAM" id="SSF53137">
    <property type="entry name" value="Translational machinery components"/>
    <property type="match status" value="1"/>
</dbReference>
<accession>A0A1Y1S2K8</accession>
<evidence type="ECO:0000256" key="5">
    <source>
        <dbReference type="ARBA" id="ARBA00023274"/>
    </source>
</evidence>
<dbReference type="OrthoDB" id="9810939at2"/>
<evidence type="ECO:0000256" key="1">
    <source>
        <dbReference type="ARBA" id="ARBA00007116"/>
    </source>
</evidence>
<organism evidence="8 9">
    <name type="scientific">Marispirochaeta aestuarii</name>
    <dbReference type="NCBI Taxonomy" id="1963862"/>
    <lineage>
        <taxon>Bacteria</taxon>
        <taxon>Pseudomonadati</taxon>
        <taxon>Spirochaetota</taxon>
        <taxon>Spirochaetia</taxon>
        <taxon>Spirochaetales</taxon>
        <taxon>Spirochaetaceae</taxon>
        <taxon>Marispirochaeta</taxon>
    </lineage>
</organism>
<keyword evidence="9" id="KW-1185">Reference proteome</keyword>
<dbReference type="RefSeq" id="WP_083047139.1">
    <property type="nucleotide sequence ID" value="NZ_MWQY01000001.1"/>
</dbReference>